<evidence type="ECO:0000256" key="1">
    <source>
        <dbReference type="ARBA" id="ARBA00022737"/>
    </source>
</evidence>
<dbReference type="PANTHER" id="PTHR10039:SF16">
    <property type="entry name" value="GPI INOSITOL-DEACYLASE"/>
    <property type="match status" value="1"/>
</dbReference>
<dbReference type="InterPro" id="IPR002110">
    <property type="entry name" value="Ankyrin_rpt"/>
</dbReference>
<evidence type="ECO:0000259" key="3">
    <source>
        <dbReference type="Pfam" id="PF24883"/>
    </source>
</evidence>
<dbReference type="Pfam" id="PF00023">
    <property type="entry name" value="Ank"/>
    <property type="match status" value="1"/>
</dbReference>
<gene>
    <name evidence="4" type="ORF">C8A04DRAFT_14034</name>
</gene>
<proteinExistence type="predicted"/>
<dbReference type="Proteomes" id="UP001302676">
    <property type="component" value="Unassembled WGS sequence"/>
</dbReference>
<evidence type="ECO:0000313" key="5">
    <source>
        <dbReference type="Proteomes" id="UP001302676"/>
    </source>
</evidence>
<dbReference type="SUPFAM" id="SSF48403">
    <property type="entry name" value="Ankyrin repeat"/>
    <property type="match status" value="1"/>
</dbReference>
<dbReference type="InterPro" id="IPR036770">
    <property type="entry name" value="Ankyrin_rpt-contain_sf"/>
</dbReference>
<feature type="repeat" description="ANK" evidence="2">
    <location>
        <begin position="821"/>
        <end position="853"/>
    </location>
</feature>
<evidence type="ECO:0000256" key="2">
    <source>
        <dbReference type="PROSITE-ProRule" id="PRU00023"/>
    </source>
</evidence>
<dbReference type="SUPFAM" id="SSF52540">
    <property type="entry name" value="P-loop containing nucleoside triphosphate hydrolases"/>
    <property type="match status" value="1"/>
</dbReference>
<dbReference type="Pfam" id="PF24883">
    <property type="entry name" value="NPHP3_N"/>
    <property type="match status" value="1"/>
</dbReference>
<dbReference type="Gene3D" id="3.40.50.300">
    <property type="entry name" value="P-loop containing nucleotide triphosphate hydrolases"/>
    <property type="match status" value="1"/>
</dbReference>
<name>A0AAN6UYN7_9PEZI</name>
<reference evidence="4" key="2">
    <citation type="submission" date="2023-05" db="EMBL/GenBank/DDBJ databases">
        <authorList>
            <consortium name="Lawrence Berkeley National Laboratory"/>
            <person name="Steindorff A."/>
            <person name="Hensen N."/>
            <person name="Bonometti L."/>
            <person name="Westerberg I."/>
            <person name="Brannstrom I.O."/>
            <person name="Guillou S."/>
            <person name="Cros-Aarteil S."/>
            <person name="Calhoun S."/>
            <person name="Haridas S."/>
            <person name="Kuo A."/>
            <person name="Mondo S."/>
            <person name="Pangilinan J."/>
            <person name="Riley R."/>
            <person name="Labutti K."/>
            <person name="Andreopoulos B."/>
            <person name="Lipzen A."/>
            <person name="Chen C."/>
            <person name="Yanf M."/>
            <person name="Daum C."/>
            <person name="Ng V."/>
            <person name="Clum A."/>
            <person name="Ohm R."/>
            <person name="Martin F."/>
            <person name="Silar P."/>
            <person name="Natvig D."/>
            <person name="Lalanne C."/>
            <person name="Gautier V."/>
            <person name="Ament-Velasquez S.L."/>
            <person name="Kruys A."/>
            <person name="Hutchinson M.I."/>
            <person name="Powell A.J."/>
            <person name="Barry K."/>
            <person name="Miller A.N."/>
            <person name="Grigoriev I.V."/>
            <person name="Debuchy R."/>
            <person name="Gladieux P."/>
            <person name="Thoren M.H."/>
            <person name="Johannesson H."/>
        </authorList>
    </citation>
    <scope>NUCLEOTIDE SEQUENCE</scope>
    <source>
        <strain evidence="4">CBS 141.50</strain>
    </source>
</reference>
<keyword evidence="5" id="KW-1185">Reference proteome</keyword>
<dbReference type="InterPro" id="IPR056884">
    <property type="entry name" value="NPHP3-like_N"/>
</dbReference>
<dbReference type="GeneID" id="87814552"/>
<dbReference type="InterPro" id="IPR027417">
    <property type="entry name" value="P-loop_NTPase"/>
</dbReference>
<dbReference type="PANTHER" id="PTHR10039">
    <property type="entry name" value="AMELOGENIN"/>
    <property type="match status" value="1"/>
</dbReference>
<dbReference type="PROSITE" id="PS50088">
    <property type="entry name" value="ANK_REPEAT"/>
    <property type="match status" value="1"/>
</dbReference>
<dbReference type="AlphaFoldDB" id="A0AAN6UYN7"/>
<organism evidence="4 5">
    <name type="scientific">Dichotomopilus funicola</name>
    <dbReference type="NCBI Taxonomy" id="1934379"/>
    <lineage>
        <taxon>Eukaryota</taxon>
        <taxon>Fungi</taxon>
        <taxon>Dikarya</taxon>
        <taxon>Ascomycota</taxon>
        <taxon>Pezizomycotina</taxon>
        <taxon>Sordariomycetes</taxon>
        <taxon>Sordariomycetidae</taxon>
        <taxon>Sordariales</taxon>
        <taxon>Chaetomiaceae</taxon>
        <taxon>Dichotomopilus</taxon>
    </lineage>
</organism>
<keyword evidence="1" id="KW-0677">Repeat</keyword>
<comment type="caution">
    <text evidence="4">The sequence shown here is derived from an EMBL/GenBank/DDBJ whole genome shotgun (WGS) entry which is preliminary data.</text>
</comment>
<accession>A0AAN6UYN7</accession>
<dbReference type="PROSITE" id="PS50297">
    <property type="entry name" value="ANK_REP_REGION"/>
    <property type="match status" value="1"/>
</dbReference>
<evidence type="ECO:0000313" key="4">
    <source>
        <dbReference type="EMBL" id="KAK4141538.1"/>
    </source>
</evidence>
<feature type="domain" description="Nephrocystin 3-like N-terminal" evidence="3">
    <location>
        <begin position="196"/>
        <end position="357"/>
    </location>
</feature>
<dbReference type="Gene3D" id="1.25.40.20">
    <property type="entry name" value="Ankyrin repeat-containing domain"/>
    <property type="match status" value="1"/>
</dbReference>
<dbReference type="RefSeq" id="XP_062634909.1">
    <property type="nucleotide sequence ID" value="XM_062777939.1"/>
</dbReference>
<dbReference type="EMBL" id="MU853610">
    <property type="protein sequence ID" value="KAK4141538.1"/>
    <property type="molecule type" value="Genomic_DNA"/>
</dbReference>
<keyword evidence="2" id="KW-0040">ANK repeat</keyword>
<protein>
    <recommendedName>
        <fullName evidence="3">Nephrocystin 3-like N-terminal domain-containing protein</fullName>
    </recommendedName>
</protein>
<sequence>MDPISLTASIIAVTQGADRIAQLCRYYIGAVDDYPRDLRTILIETSTLKALFENLGFLIESDGDSSPMLKSLDGGEGPIAGCQRTISELEFLFPTSSANTTQKTKRKRVKTTLAQLAWPFRQEKARTLLGQLVQHKTTINTAISSDALRDIKEIRRDLRAVCRMLSASETSDVCTWLEHTNPSNIHNKAVADYEQGTGDWITRTPEWSNWMKSTDRCLWVHGIPGAGKTVLASFAIRQVIRDLKESGDANSTCAYYYCHHAHNQDEAVPALRWIVSQLCRVARRVPQPLYEAYHLRRLPNIEELLQHLESILGHFARVSIVIDALDESQSRETLLRLIRDILGDPRFVKIRLLATSRQYSDIEREMLSIATPLSMSNSFVEEDIRRVIAAGLKSNPIFQQWPAAFRTEVEAALSSGAKGMFRWAVCQLDILRRLKHQNRVREAIKNLPETLDETYERIFSCIAPEDVDLVRHCLWWTMFHNAVWDLEVLLPTQVLIDTYYLMTGKELADDEPLVPNLEILKDSCGCLLSFQATDENGDFKVSLAHYTVREYLESSRSSTGQSRLFTRSGKAPHIEAATALFNQLLEVEAEVDVGAMETCLENYDHSGVITANTSTYRLFTGLRIAWRGEIEVRPSLIFDLLDPHKPHFRHLISVVGKLWIGGIIPRSHLLPDFSSMVLTPSDNPPEAALMAHLLWLNRLDLARELLRGPESARIWEAQLLGRVEITVWDETDTYIGGFRYFSGNIVELFATVGRNTASFLRDEALEALRLLLDHGLDRFDPTSILVHFIGTHGHWEDEACSRDCPLQRLLSMGADPNAPGYPCTPLQIAVLGRDLDGIQALLQAGADLNATGSTEVKDWEEDGVLGLFCGLRGVKPIDILRARKFLSMENFDRKVEDDEVFSLLSIRG</sequence>
<reference evidence="4" key="1">
    <citation type="journal article" date="2023" name="Mol. Phylogenet. Evol.">
        <title>Genome-scale phylogeny and comparative genomics of the fungal order Sordariales.</title>
        <authorList>
            <person name="Hensen N."/>
            <person name="Bonometti L."/>
            <person name="Westerberg I."/>
            <person name="Brannstrom I.O."/>
            <person name="Guillou S."/>
            <person name="Cros-Aarteil S."/>
            <person name="Calhoun S."/>
            <person name="Haridas S."/>
            <person name="Kuo A."/>
            <person name="Mondo S."/>
            <person name="Pangilinan J."/>
            <person name="Riley R."/>
            <person name="LaButti K."/>
            <person name="Andreopoulos B."/>
            <person name="Lipzen A."/>
            <person name="Chen C."/>
            <person name="Yan M."/>
            <person name="Daum C."/>
            <person name="Ng V."/>
            <person name="Clum A."/>
            <person name="Steindorff A."/>
            <person name="Ohm R.A."/>
            <person name="Martin F."/>
            <person name="Silar P."/>
            <person name="Natvig D.O."/>
            <person name="Lalanne C."/>
            <person name="Gautier V."/>
            <person name="Ament-Velasquez S.L."/>
            <person name="Kruys A."/>
            <person name="Hutchinson M.I."/>
            <person name="Powell A.J."/>
            <person name="Barry K."/>
            <person name="Miller A.N."/>
            <person name="Grigoriev I.V."/>
            <person name="Debuchy R."/>
            <person name="Gladieux P."/>
            <person name="Hiltunen Thoren M."/>
            <person name="Johannesson H."/>
        </authorList>
    </citation>
    <scope>NUCLEOTIDE SEQUENCE</scope>
    <source>
        <strain evidence="4">CBS 141.50</strain>
    </source>
</reference>